<reference evidence="1 2" key="1">
    <citation type="submission" date="2020-08" db="EMBL/GenBank/DDBJ databases">
        <title>Edaphobacter telluris sp. nov. and Acidobacterium dinghuensis sp. nov., two acidobacteria isolated from forest soil.</title>
        <authorList>
            <person name="Fu J."/>
            <person name="Qiu L."/>
        </authorList>
    </citation>
    <scope>NUCLEOTIDE SEQUENCE [LARGE SCALE GENOMIC DNA]</scope>
    <source>
        <strain evidence="1">4Y35</strain>
    </source>
</reference>
<name>A0A7G8BPN9_9BACT</name>
<proteinExistence type="predicted"/>
<dbReference type="Proteomes" id="UP000515312">
    <property type="component" value="Chromosome"/>
</dbReference>
<keyword evidence="2" id="KW-1185">Reference proteome</keyword>
<organism evidence="1 2">
    <name type="scientific">Alloacidobacterium dinghuense</name>
    <dbReference type="NCBI Taxonomy" id="2763107"/>
    <lineage>
        <taxon>Bacteria</taxon>
        <taxon>Pseudomonadati</taxon>
        <taxon>Acidobacteriota</taxon>
        <taxon>Terriglobia</taxon>
        <taxon>Terriglobales</taxon>
        <taxon>Acidobacteriaceae</taxon>
        <taxon>Alloacidobacterium</taxon>
    </lineage>
</organism>
<protein>
    <submittedName>
        <fullName evidence="1">Uncharacterized protein</fullName>
    </submittedName>
</protein>
<dbReference type="EMBL" id="CP060394">
    <property type="protein sequence ID" value="QNI34509.1"/>
    <property type="molecule type" value="Genomic_DNA"/>
</dbReference>
<dbReference type="AlphaFoldDB" id="A0A7G8BPN9"/>
<accession>A0A7G8BPN9</accession>
<sequence length="80" mass="8676">MAITTQVTCDVCGQQKKDGESWLVAVRRIDAPGIGFGAEGAMYEGRSQDLAIEHICGQGCAHTRLSRWLDSQLHQTTEAA</sequence>
<dbReference type="RefSeq" id="WP_186746727.1">
    <property type="nucleotide sequence ID" value="NZ_CP060394.1"/>
</dbReference>
<evidence type="ECO:0000313" key="1">
    <source>
        <dbReference type="EMBL" id="QNI34509.1"/>
    </source>
</evidence>
<evidence type="ECO:0000313" key="2">
    <source>
        <dbReference type="Proteomes" id="UP000515312"/>
    </source>
</evidence>
<dbReference type="KEGG" id="adin:H7849_11800"/>
<gene>
    <name evidence="1" type="ORF">H7849_11800</name>
</gene>